<accession>D5A7Q2</accession>
<dbReference type="EMBL" id="BT122179">
    <property type="protein sequence ID" value="ADE58549.1"/>
    <property type="molecule type" value="mRNA"/>
</dbReference>
<organism evidence="1">
    <name type="scientific">Drosophila melanogaster</name>
    <name type="common">Fruit fly</name>
    <dbReference type="NCBI Taxonomy" id="7227"/>
    <lineage>
        <taxon>Eukaryota</taxon>
        <taxon>Metazoa</taxon>
        <taxon>Ecdysozoa</taxon>
        <taxon>Arthropoda</taxon>
        <taxon>Hexapoda</taxon>
        <taxon>Insecta</taxon>
        <taxon>Pterygota</taxon>
        <taxon>Neoptera</taxon>
        <taxon>Endopterygota</taxon>
        <taxon>Diptera</taxon>
        <taxon>Brachycera</taxon>
        <taxon>Muscomorpha</taxon>
        <taxon>Ephydroidea</taxon>
        <taxon>Drosophilidae</taxon>
        <taxon>Drosophila</taxon>
        <taxon>Sophophora</taxon>
    </lineage>
</organism>
<sequence>KVGRENLASSTGETNVCLACSSDKFNFPLERHNEPHSAMCD</sequence>
<feature type="non-terminal residue" evidence="1">
    <location>
        <position position="1"/>
    </location>
</feature>
<dbReference type="AlphaFoldDB" id="D5A7Q2"/>
<evidence type="ECO:0000313" key="1">
    <source>
        <dbReference type="EMBL" id="ADE58549.1"/>
    </source>
</evidence>
<protein>
    <submittedName>
        <fullName evidence="1">MIP20333p</fullName>
    </submittedName>
</protein>
<name>D5A7Q2_DROME</name>
<proteinExistence type="evidence at transcript level"/>
<reference evidence="1" key="1">
    <citation type="submission" date="2010-04" db="EMBL/GenBank/DDBJ databases">
        <authorList>
            <person name="Carlson J."/>
            <person name="Booth B."/>
            <person name="Frise E."/>
            <person name="Sandler J."/>
            <person name="Wan K."/>
            <person name="Yu C."/>
            <person name="Celniker S."/>
        </authorList>
    </citation>
    <scope>NUCLEOTIDE SEQUENCE</scope>
</reference>